<reference evidence="3 4" key="1">
    <citation type="submission" date="2016-07" db="EMBL/GenBank/DDBJ databases">
        <title>Draft genome of the white-rot fungus Obba rivulosa 3A-2.</title>
        <authorList>
            <consortium name="DOE Joint Genome Institute"/>
            <person name="Miettinen O."/>
            <person name="Riley R."/>
            <person name="Acob R."/>
            <person name="Barry K."/>
            <person name="Cullen D."/>
            <person name="De Vries R."/>
            <person name="Hainaut M."/>
            <person name="Hatakka A."/>
            <person name="Henrissat B."/>
            <person name="Hilden K."/>
            <person name="Kuo R."/>
            <person name="Labutti K."/>
            <person name="Lipzen A."/>
            <person name="Makela M.R."/>
            <person name="Sandor L."/>
            <person name="Spatafora J.W."/>
            <person name="Grigoriev I.V."/>
            <person name="Hibbett D.S."/>
        </authorList>
    </citation>
    <scope>NUCLEOTIDE SEQUENCE [LARGE SCALE GENOMIC DNA]</scope>
    <source>
        <strain evidence="3 4">3A-2</strain>
    </source>
</reference>
<evidence type="ECO:0000313" key="3">
    <source>
        <dbReference type="EMBL" id="OCH94486.1"/>
    </source>
</evidence>
<keyword evidence="4" id="KW-1185">Reference proteome</keyword>
<dbReference type="InterPro" id="IPR006683">
    <property type="entry name" value="Thioestr_dom"/>
</dbReference>
<dbReference type="EMBL" id="KV722343">
    <property type="protein sequence ID" value="OCH94486.1"/>
    <property type="molecule type" value="Genomic_DNA"/>
</dbReference>
<dbReference type="Proteomes" id="UP000250043">
    <property type="component" value="Unassembled WGS sequence"/>
</dbReference>
<dbReference type="AlphaFoldDB" id="A0A8E2DRQ0"/>
<organism evidence="3 4">
    <name type="scientific">Obba rivulosa</name>
    <dbReference type="NCBI Taxonomy" id="1052685"/>
    <lineage>
        <taxon>Eukaryota</taxon>
        <taxon>Fungi</taxon>
        <taxon>Dikarya</taxon>
        <taxon>Basidiomycota</taxon>
        <taxon>Agaricomycotina</taxon>
        <taxon>Agaricomycetes</taxon>
        <taxon>Polyporales</taxon>
        <taxon>Gelatoporiaceae</taxon>
        <taxon>Obba</taxon>
    </lineage>
</organism>
<feature type="signal peptide" evidence="1">
    <location>
        <begin position="1"/>
        <end position="28"/>
    </location>
</feature>
<dbReference type="Pfam" id="PF03061">
    <property type="entry name" value="4HBT"/>
    <property type="match status" value="1"/>
</dbReference>
<keyword evidence="1" id="KW-0732">Signal</keyword>
<accession>A0A8E2DRQ0</accession>
<gene>
    <name evidence="3" type="ORF">OBBRIDRAFT_122569</name>
</gene>
<proteinExistence type="predicted"/>
<evidence type="ECO:0000259" key="2">
    <source>
        <dbReference type="Pfam" id="PF03061"/>
    </source>
</evidence>
<sequence>MMNRRGHMHRGCIVTLIDVCTSLVLVSALDDVQVSQVLNTLYHVPVPTGSMKVRIV</sequence>
<name>A0A8E2DRQ0_9APHY</name>
<dbReference type="SUPFAM" id="SSF54637">
    <property type="entry name" value="Thioesterase/thiol ester dehydrase-isomerase"/>
    <property type="match status" value="1"/>
</dbReference>
<dbReference type="Gene3D" id="3.10.129.10">
    <property type="entry name" value="Hotdog Thioesterase"/>
    <property type="match status" value="1"/>
</dbReference>
<dbReference type="OrthoDB" id="2831072at2759"/>
<feature type="chain" id="PRO_5034469200" description="Thioesterase domain-containing protein" evidence="1">
    <location>
        <begin position="29"/>
        <end position="56"/>
    </location>
</feature>
<dbReference type="InterPro" id="IPR029069">
    <property type="entry name" value="HotDog_dom_sf"/>
</dbReference>
<protein>
    <recommendedName>
        <fullName evidence="2">Thioesterase domain-containing protein</fullName>
    </recommendedName>
</protein>
<evidence type="ECO:0000313" key="4">
    <source>
        <dbReference type="Proteomes" id="UP000250043"/>
    </source>
</evidence>
<evidence type="ECO:0000256" key="1">
    <source>
        <dbReference type="SAM" id="SignalP"/>
    </source>
</evidence>
<feature type="domain" description="Thioesterase" evidence="2">
    <location>
        <begin position="6"/>
        <end position="50"/>
    </location>
</feature>